<evidence type="ECO:0000256" key="4">
    <source>
        <dbReference type="ARBA" id="ARBA00022670"/>
    </source>
</evidence>
<dbReference type="HAMAP" id="MF_00188">
    <property type="entry name" value="Pept_M48_protease_HtpX"/>
    <property type="match status" value="1"/>
</dbReference>
<keyword evidence="4 12" id="KW-0645">Protease</keyword>
<evidence type="ECO:0000256" key="6">
    <source>
        <dbReference type="ARBA" id="ARBA00022723"/>
    </source>
</evidence>
<dbReference type="GO" id="GO:0008270">
    <property type="term" value="F:zinc ion binding"/>
    <property type="evidence" value="ECO:0007669"/>
    <property type="project" value="UniProtKB-UniRule"/>
</dbReference>
<name>A0A0G0MQC1_9BACT</name>
<keyword evidence="10 12" id="KW-0482">Metalloprotease</keyword>
<feature type="transmembrane region" description="Helical" evidence="12">
    <location>
        <begin position="18"/>
        <end position="41"/>
    </location>
</feature>
<evidence type="ECO:0000256" key="8">
    <source>
        <dbReference type="ARBA" id="ARBA00022833"/>
    </source>
</evidence>
<dbReference type="Proteomes" id="UP000034235">
    <property type="component" value="Unassembled WGS sequence"/>
</dbReference>
<keyword evidence="7 12" id="KW-0378">Hydrolase</keyword>
<evidence type="ECO:0000313" key="15">
    <source>
        <dbReference type="Proteomes" id="UP000034235"/>
    </source>
</evidence>
<keyword evidence="6 12" id="KW-0479">Metal-binding</keyword>
<feature type="transmembrane region" description="Helical" evidence="12">
    <location>
        <begin position="47"/>
        <end position="67"/>
    </location>
</feature>
<evidence type="ECO:0000256" key="11">
    <source>
        <dbReference type="ARBA" id="ARBA00023136"/>
    </source>
</evidence>
<keyword evidence="11 12" id="KW-0472">Membrane</keyword>
<keyword evidence="9 12" id="KW-1133">Transmembrane helix</keyword>
<dbReference type="InterPro" id="IPR001915">
    <property type="entry name" value="Peptidase_M48"/>
</dbReference>
<feature type="binding site" evidence="12">
    <location>
        <position position="154"/>
    </location>
    <ligand>
        <name>Zn(2+)</name>
        <dbReference type="ChEBI" id="CHEBI:29105"/>
        <note>catalytic</note>
    </ligand>
</feature>
<dbReference type="Pfam" id="PF01435">
    <property type="entry name" value="Peptidase_M48"/>
    <property type="match status" value="1"/>
</dbReference>
<protein>
    <recommendedName>
        <fullName evidence="12">Protease HtpX homolog</fullName>
        <ecNumber evidence="12">3.4.24.-</ecNumber>
    </recommendedName>
</protein>
<dbReference type="InterPro" id="IPR050083">
    <property type="entry name" value="HtpX_protease"/>
</dbReference>
<evidence type="ECO:0000313" key="14">
    <source>
        <dbReference type="EMBL" id="KKQ67101.1"/>
    </source>
</evidence>
<feature type="transmembrane region" description="Helical" evidence="12">
    <location>
        <begin position="200"/>
        <end position="223"/>
    </location>
</feature>
<dbReference type="GO" id="GO:0006508">
    <property type="term" value="P:proteolysis"/>
    <property type="evidence" value="ECO:0007669"/>
    <property type="project" value="UniProtKB-KW"/>
</dbReference>
<evidence type="ECO:0000256" key="1">
    <source>
        <dbReference type="ARBA" id="ARBA00004651"/>
    </source>
</evidence>
<reference evidence="14 15" key="1">
    <citation type="journal article" date="2015" name="Nature">
        <title>rRNA introns, odd ribosomes, and small enigmatic genomes across a large radiation of phyla.</title>
        <authorList>
            <person name="Brown C.T."/>
            <person name="Hug L.A."/>
            <person name="Thomas B.C."/>
            <person name="Sharon I."/>
            <person name="Castelle C.J."/>
            <person name="Singh A."/>
            <person name="Wilkins M.J."/>
            <person name="Williams K.H."/>
            <person name="Banfield J.F."/>
        </authorList>
    </citation>
    <scope>NUCLEOTIDE SEQUENCE [LARGE SCALE GENOMIC DNA]</scope>
</reference>
<comment type="subcellular location">
    <subcellularLocation>
        <location evidence="1 12">Cell membrane</location>
        <topology evidence="1 12">Multi-pass membrane protein</topology>
    </subcellularLocation>
</comment>
<evidence type="ECO:0000256" key="12">
    <source>
        <dbReference type="HAMAP-Rule" id="MF_00188"/>
    </source>
</evidence>
<feature type="domain" description="Peptidase M48" evidence="13">
    <location>
        <begin position="85"/>
        <end position="304"/>
    </location>
</feature>
<organism evidence="14 15">
    <name type="scientific">Candidatus Daviesbacteria bacterium GW2011_GWA2_38_24</name>
    <dbReference type="NCBI Taxonomy" id="1618422"/>
    <lineage>
        <taxon>Bacteria</taxon>
        <taxon>Candidatus Daviesiibacteriota</taxon>
    </lineage>
</organism>
<dbReference type="InterPro" id="IPR022919">
    <property type="entry name" value="Pept_M48_protease_HtpX"/>
</dbReference>
<evidence type="ECO:0000256" key="10">
    <source>
        <dbReference type="ARBA" id="ARBA00023049"/>
    </source>
</evidence>
<evidence type="ECO:0000256" key="9">
    <source>
        <dbReference type="ARBA" id="ARBA00022989"/>
    </source>
</evidence>
<evidence type="ECO:0000256" key="3">
    <source>
        <dbReference type="ARBA" id="ARBA00022475"/>
    </source>
</evidence>
<comment type="caution">
    <text evidence="14">The sequence shown here is derived from an EMBL/GenBank/DDBJ whole genome shotgun (WGS) entry which is preliminary data.</text>
</comment>
<accession>A0A0G0MQC1</accession>
<dbReference type="PANTHER" id="PTHR43221">
    <property type="entry name" value="PROTEASE HTPX"/>
    <property type="match status" value="1"/>
</dbReference>
<dbReference type="GO" id="GO:0005886">
    <property type="term" value="C:plasma membrane"/>
    <property type="evidence" value="ECO:0007669"/>
    <property type="project" value="UniProtKB-SubCell"/>
</dbReference>
<gene>
    <name evidence="12" type="primary">htpX</name>
    <name evidence="14" type="ORF">US86_C0001G0028</name>
</gene>
<feature type="binding site" evidence="12">
    <location>
        <position position="228"/>
    </location>
    <ligand>
        <name>Zn(2+)</name>
        <dbReference type="ChEBI" id="CHEBI:29105"/>
        <note>catalytic</note>
    </ligand>
</feature>
<keyword evidence="3 12" id="KW-1003">Cell membrane</keyword>
<feature type="active site" evidence="12">
    <location>
        <position position="151"/>
    </location>
</feature>
<comment type="similarity">
    <text evidence="2 12">Belongs to the peptidase M48B family.</text>
</comment>
<proteinExistence type="inferred from homology"/>
<evidence type="ECO:0000259" key="13">
    <source>
        <dbReference type="Pfam" id="PF01435"/>
    </source>
</evidence>
<dbReference type="CDD" id="cd07340">
    <property type="entry name" value="M48B_Htpx_like"/>
    <property type="match status" value="1"/>
</dbReference>
<keyword evidence="5 12" id="KW-0812">Transmembrane</keyword>
<dbReference type="AlphaFoldDB" id="A0A0G0MQC1"/>
<evidence type="ECO:0000256" key="7">
    <source>
        <dbReference type="ARBA" id="ARBA00022801"/>
    </source>
</evidence>
<feature type="binding site" evidence="12">
    <location>
        <position position="150"/>
    </location>
    <ligand>
        <name>Zn(2+)</name>
        <dbReference type="ChEBI" id="CHEBI:29105"/>
        <note>catalytic</note>
    </ligand>
</feature>
<evidence type="ECO:0000256" key="5">
    <source>
        <dbReference type="ARBA" id="ARBA00022692"/>
    </source>
</evidence>
<dbReference type="EC" id="3.4.24.-" evidence="12"/>
<feature type="transmembrane region" description="Helical" evidence="12">
    <location>
        <begin position="161"/>
        <end position="180"/>
    </location>
</feature>
<sequence length="308" mass="33842">MAIATAQNQISSNIFKTWLIMFLFSIFAVAVSYIFALGLGFDEASGLSLVGISFIVAGVMNFFSYYYSDKMVLAISGAKQIQKQDHPELFRLAENLSIASGQPMPKVYIINDSAPNAFATGRDPKHSAVAFTTGILDKLNKPELEGVIAHELSHIKNRDTLLMTVVSILVGLVALLADWFLRITWFGGRNRDSENKSNQIVLIIALIAAFLAPIIGTLIQLAISRRREFLADASGAYLTRDPEQLAYALQKIAGDKEPLEVANRATAHLYIVNPLKGSEVVGWFANLFNTHPPIQERVKALMAMEGKV</sequence>
<dbReference type="PANTHER" id="PTHR43221:SF1">
    <property type="entry name" value="PROTEASE HTPX"/>
    <property type="match status" value="1"/>
</dbReference>
<dbReference type="EMBL" id="LBUP01000001">
    <property type="protein sequence ID" value="KKQ67101.1"/>
    <property type="molecule type" value="Genomic_DNA"/>
</dbReference>
<comment type="cofactor">
    <cofactor evidence="12">
        <name>Zn(2+)</name>
        <dbReference type="ChEBI" id="CHEBI:29105"/>
    </cofactor>
    <text evidence="12">Binds 1 zinc ion per subunit.</text>
</comment>
<evidence type="ECO:0000256" key="2">
    <source>
        <dbReference type="ARBA" id="ARBA00009779"/>
    </source>
</evidence>
<dbReference type="GO" id="GO:0004222">
    <property type="term" value="F:metalloendopeptidase activity"/>
    <property type="evidence" value="ECO:0007669"/>
    <property type="project" value="UniProtKB-UniRule"/>
</dbReference>
<keyword evidence="8 12" id="KW-0862">Zinc</keyword>
<dbReference type="Gene3D" id="3.30.2010.10">
    <property type="entry name" value="Metalloproteases ('zincins'), catalytic domain"/>
    <property type="match status" value="1"/>
</dbReference>